<dbReference type="SMART" id="SM00239">
    <property type="entry name" value="C2"/>
    <property type="match status" value="1"/>
</dbReference>
<dbReference type="InterPro" id="IPR052981">
    <property type="entry name" value="Ingression_C2_domain"/>
</dbReference>
<feature type="domain" description="C2" evidence="2">
    <location>
        <begin position="1"/>
        <end position="111"/>
    </location>
</feature>
<feature type="region of interest" description="Disordered" evidence="1">
    <location>
        <begin position="366"/>
        <end position="441"/>
    </location>
</feature>
<dbReference type="GeneID" id="54782094"/>
<dbReference type="PROSITE" id="PS50004">
    <property type="entry name" value="C2"/>
    <property type="match status" value="1"/>
</dbReference>
<dbReference type="EMBL" id="SWFT01000105">
    <property type="protein sequence ID" value="KAA8901073.1"/>
    <property type="molecule type" value="Genomic_DNA"/>
</dbReference>
<dbReference type="AlphaFoldDB" id="A0A642UL93"/>
<dbReference type="InterPro" id="IPR035892">
    <property type="entry name" value="C2_domain_sf"/>
</dbReference>
<feature type="compositionally biased region" description="Pro residues" evidence="1">
    <location>
        <begin position="195"/>
        <end position="207"/>
    </location>
</feature>
<dbReference type="Proteomes" id="UP000449547">
    <property type="component" value="Unassembled WGS sequence"/>
</dbReference>
<evidence type="ECO:0000313" key="4">
    <source>
        <dbReference type="Proteomes" id="UP000449547"/>
    </source>
</evidence>
<accession>A0A642UL93</accession>
<evidence type="ECO:0000256" key="1">
    <source>
        <dbReference type="SAM" id="MobiDB-lite"/>
    </source>
</evidence>
<dbReference type="PANTHER" id="PTHR47052:SF3">
    <property type="entry name" value="INGRESSION PROTEIN 1"/>
    <property type="match status" value="1"/>
</dbReference>
<dbReference type="CDD" id="cd08681">
    <property type="entry name" value="C2_fungal_Inn1p-like"/>
    <property type="match status" value="1"/>
</dbReference>
<sequence>MNEHHVESADGTLVVIVVRAKHLPNRRKFDKQSPYATLRIGTVAKKTPSAFRAGQTPDWTHEVRFDLSVERKPILVVDVLDETKNDPTMIGHCEIDCSKVFNHSNYHDGKYILDGWYELLFNEKRAGLIYLEMTFYPLVPIVPPKVPVESAPTAPLPPHHYSEASVHDHIEDTSDQLSMGSRPSLEFGVSHSSRPPIPPKDIPPPLPTHSIRSSAVESPDHSISPRRSPVRKSPHNSLSPHSSLPSQNSHHSHPPPPAHHSQLAQDPPRPRISQRLSQTSDLSRSPPKHPHRKSNSAVDEVFVSGNYKPPGLAEKLKKFATQRPPPSPTVVTLNEEDIDKKGGLKNRISKFVSKYETKNGVSTLWNHSPSERARTDESGPYFRSPSPMSEYESEMNFAPESAVDGDVPQPPPHTSVLGKRPSESGSMRYSPSSELSKSFSRLSTAVPFSADSIGLEDEPEDLPTQVFCMNQQVRSLSHAHHPQLEKPIVAADADEIDPKYYAPQPTEQLNQQFRISEGHATDRDLAVDLRTHKTGYIGNGKFSPSVFDRASHAGFEDDPKPPVPPKIPYGLSEKEYYTIDRQSYIKDISGNRY</sequence>
<dbReference type="PANTHER" id="PTHR47052">
    <property type="entry name" value="CONSERVED SERINE PROLINE-RICH PROTEIN (AFU_ORTHOLOGUE AFUA_2G01790)"/>
    <property type="match status" value="1"/>
</dbReference>
<gene>
    <name evidence="3" type="ORF">DIURU_003443</name>
</gene>
<dbReference type="InterPro" id="IPR000008">
    <property type="entry name" value="C2_dom"/>
</dbReference>
<feature type="region of interest" description="Disordered" evidence="1">
    <location>
        <begin position="168"/>
        <end position="303"/>
    </location>
</feature>
<evidence type="ECO:0000259" key="2">
    <source>
        <dbReference type="PROSITE" id="PS50004"/>
    </source>
</evidence>
<evidence type="ECO:0000313" key="3">
    <source>
        <dbReference type="EMBL" id="KAA8901073.1"/>
    </source>
</evidence>
<proteinExistence type="predicted"/>
<dbReference type="RefSeq" id="XP_034011696.1">
    <property type="nucleotide sequence ID" value="XM_034156206.1"/>
</dbReference>
<feature type="compositionally biased region" description="Polar residues" evidence="1">
    <location>
        <begin position="274"/>
        <end position="283"/>
    </location>
</feature>
<organism evidence="3 4">
    <name type="scientific">Diutina rugosa</name>
    <name type="common">Yeast</name>
    <name type="synonym">Candida rugosa</name>
    <dbReference type="NCBI Taxonomy" id="5481"/>
    <lineage>
        <taxon>Eukaryota</taxon>
        <taxon>Fungi</taxon>
        <taxon>Dikarya</taxon>
        <taxon>Ascomycota</taxon>
        <taxon>Saccharomycotina</taxon>
        <taxon>Pichiomycetes</taxon>
        <taxon>Debaryomycetaceae</taxon>
        <taxon>Diutina</taxon>
    </lineage>
</organism>
<feature type="compositionally biased region" description="Basic and acidic residues" evidence="1">
    <location>
        <begin position="549"/>
        <end position="560"/>
    </location>
</feature>
<dbReference type="OMA" id="MIYLEMT"/>
<dbReference type="InterPro" id="IPR037791">
    <property type="entry name" value="C2_fungal_Inn1"/>
</dbReference>
<dbReference type="Pfam" id="PF00168">
    <property type="entry name" value="C2"/>
    <property type="match status" value="1"/>
</dbReference>
<dbReference type="VEuPathDB" id="FungiDB:DIURU_003443"/>
<keyword evidence="4" id="KW-1185">Reference proteome</keyword>
<dbReference type="Gene3D" id="2.60.40.150">
    <property type="entry name" value="C2 domain"/>
    <property type="match status" value="1"/>
</dbReference>
<feature type="compositionally biased region" description="Low complexity" evidence="1">
    <location>
        <begin position="430"/>
        <end position="441"/>
    </location>
</feature>
<reference evidence="3 4" key="1">
    <citation type="submission" date="2019-07" db="EMBL/GenBank/DDBJ databases">
        <title>Genome assembly of two rare yeast pathogens: Diutina rugosa and Trichomonascus ciferrii.</title>
        <authorList>
            <person name="Mixao V."/>
            <person name="Saus E."/>
            <person name="Hansen A."/>
            <person name="Lass-Flor C."/>
            <person name="Gabaldon T."/>
        </authorList>
    </citation>
    <scope>NUCLEOTIDE SEQUENCE [LARGE SCALE GENOMIC DNA]</scope>
    <source>
        <strain evidence="3 4">CBS 613</strain>
    </source>
</reference>
<dbReference type="SUPFAM" id="SSF49562">
    <property type="entry name" value="C2 domain (Calcium/lipid-binding domain, CaLB)"/>
    <property type="match status" value="1"/>
</dbReference>
<feature type="region of interest" description="Disordered" evidence="1">
    <location>
        <begin position="549"/>
        <end position="569"/>
    </location>
</feature>
<comment type="caution">
    <text evidence="3">The sequence shown here is derived from an EMBL/GenBank/DDBJ whole genome shotgun (WGS) entry which is preliminary data.</text>
</comment>
<dbReference type="OrthoDB" id="270970at2759"/>
<protein>
    <recommendedName>
        <fullName evidence="2">C2 domain-containing protein</fullName>
    </recommendedName>
</protein>
<feature type="compositionally biased region" description="Low complexity" evidence="1">
    <location>
        <begin position="235"/>
        <end position="249"/>
    </location>
</feature>
<name>A0A642UL93_DIURU</name>